<keyword evidence="6 9" id="KW-1133">Transmembrane helix</keyword>
<evidence type="ECO:0000256" key="1">
    <source>
        <dbReference type="ARBA" id="ARBA00004370"/>
    </source>
</evidence>
<evidence type="ECO:0000256" key="9">
    <source>
        <dbReference type="RuleBase" id="RU003640"/>
    </source>
</evidence>
<dbReference type="InterPro" id="IPR038430">
    <property type="entry name" value="NDAH_ubi_oxred_su3_sf"/>
</dbReference>
<dbReference type="GO" id="GO:0008137">
    <property type="term" value="F:NADH dehydrogenase (ubiquinone) activity"/>
    <property type="evidence" value="ECO:0007669"/>
    <property type="project" value="UniProtKB-UniRule"/>
</dbReference>
<sequence length="81" mass="9408">MSVGFEPIGSARSIFFVAFFSLWAMVFMIFDVEDWFLLLPLLGGMMAMVVGVEVYVEVLFFLSFLLFGLWFEWSEGCLEWL</sequence>
<keyword evidence="9 10" id="KW-0496">Mitochondrion</keyword>
<comment type="similarity">
    <text evidence="2 9">Belongs to the complex I subunit 3 family.</text>
</comment>
<keyword evidence="9" id="KW-0520">NAD</keyword>
<evidence type="ECO:0000256" key="4">
    <source>
        <dbReference type="ARBA" id="ARBA00022448"/>
    </source>
</evidence>
<dbReference type="Pfam" id="PF00507">
    <property type="entry name" value="Oxidored_q4"/>
    <property type="match status" value="1"/>
</dbReference>
<accession>A0A096XAB6</accession>
<keyword evidence="9" id="KW-0679">Respiratory chain</keyword>
<evidence type="ECO:0000256" key="2">
    <source>
        <dbReference type="ARBA" id="ARBA00008472"/>
    </source>
</evidence>
<dbReference type="EC" id="7.1.1.2" evidence="9"/>
<dbReference type="EMBL" id="KF750628">
    <property type="protein sequence ID" value="AHE80598.1"/>
    <property type="molecule type" value="Genomic_DNA"/>
</dbReference>
<dbReference type="Gene3D" id="1.20.58.1610">
    <property type="entry name" value="NADH:ubiquinone/plastoquinone oxidoreductase, chain 3"/>
    <property type="match status" value="1"/>
</dbReference>
<evidence type="ECO:0000313" key="10">
    <source>
        <dbReference type="EMBL" id="AHE80598.1"/>
    </source>
</evidence>
<feature type="transmembrane region" description="Helical" evidence="9">
    <location>
        <begin position="42"/>
        <end position="71"/>
    </location>
</feature>
<evidence type="ECO:0000256" key="3">
    <source>
        <dbReference type="ARBA" id="ARBA00021007"/>
    </source>
</evidence>
<keyword evidence="9" id="KW-0830">Ubiquinone</keyword>
<keyword evidence="7 9" id="KW-0472">Membrane</keyword>
<name>A0A096XAB6_9BIVA</name>
<gene>
    <name evidence="10" type="primary">nad3</name>
</gene>
<protein>
    <recommendedName>
        <fullName evidence="3 9">NADH-ubiquinone oxidoreductase chain 3</fullName>
        <ecNumber evidence="9">7.1.1.2</ecNumber>
    </recommendedName>
</protein>
<comment type="function">
    <text evidence="9">Core subunit of the mitochondrial membrane respiratory chain NADH dehydrogenase (Complex I) which catalyzes electron transfer from NADH through the respiratory chain, using ubiquinone as an electron acceptor. Essential for the catalytic activity of complex I.</text>
</comment>
<evidence type="ECO:0000256" key="6">
    <source>
        <dbReference type="ARBA" id="ARBA00022989"/>
    </source>
</evidence>
<dbReference type="InterPro" id="IPR000440">
    <property type="entry name" value="NADH_UbQ/plastoQ_OxRdtase_su3"/>
</dbReference>
<evidence type="ECO:0000256" key="5">
    <source>
        <dbReference type="ARBA" id="ARBA00022692"/>
    </source>
</evidence>
<evidence type="ECO:0000256" key="8">
    <source>
        <dbReference type="ARBA" id="ARBA00049551"/>
    </source>
</evidence>
<comment type="subcellular location">
    <subcellularLocation>
        <location evidence="1">Membrane</location>
    </subcellularLocation>
    <subcellularLocation>
        <location evidence="9">Mitochondrion membrane</location>
        <topology evidence="9">Multi-pass membrane protein</topology>
    </subcellularLocation>
</comment>
<keyword evidence="9" id="KW-0249">Electron transport</keyword>
<evidence type="ECO:0000256" key="7">
    <source>
        <dbReference type="ARBA" id="ARBA00023136"/>
    </source>
</evidence>
<organism evidence="10">
    <name type="scientific">Anadara kagoshimensis</name>
    <dbReference type="NCBI Taxonomy" id="1390362"/>
    <lineage>
        <taxon>Eukaryota</taxon>
        <taxon>Metazoa</taxon>
        <taxon>Spiralia</taxon>
        <taxon>Lophotrochozoa</taxon>
        <taxon>Mollusca</taxon>
        <taxon>Bivalvia</taxon>
        <taxon>Autobranchia</taxon>
        <taxon>Pteriomorphia</taxon>
        <taxon>Arcoida</taxon>
        <taxon>Arcoidea</taxon>
        <taxon>Arcidae</taxon>
        <taxon>Anadara</taxon>
    </lineage>
</organism>
<keyword evidence="4 9" id="KW-0813">Transport</keyword>
<feature type="transmembrane region" description="Helical" evidence="9">
    <location>
        <begin position="12"/>
        <end position="30"/>
    </location>
</feature>
<geneLocation type="mitochondrion" evidence="10"/>
<keyword evidence="9" id="KW-1278">Translocase</keyword>
<comment type="catalytic activity">
    <reaction evidence="8 9">
        <text>a ubiquinone + NADH + 5 H(+)(in) = a ubiquinol + NAD(+) + 4 H(+)(out)</text>
        <dbReference type="Rhea" id="RHEA:29091"/>
        <dbReference type="Rhea" id="RHEA-COMP:9565"/>
        <dbReference type="Rhea" id="RHEA-COMP:9566"/>
        <dbReference type="ChEBI" id="CHEBI:15378"/>
        <dbReference type="ChEBI" id="CHEBI:16389"/>
        <dbReference type="ChEBI" id="CHEBI:17976"/>
        <dbReference type="ChEBI" id="CHEBI:57540"/>
        <dbReference type="ChEBI" id="CHEBI:57945"/>
        <dbReference type="EC" id="7.1.1.2"/>
    </reaction>
</comment>
<reference evidence="10" key="1">
    <citation type="submission" date="2013-10" db="EMBL/GenBank/DDBJ databases">
        <authorList>
            <person name="Sun S."/>
            <person name="Kong L."/>
            <person name="Yu H."/>
            <person name="Li Q."/>
        </authorList>
    </citation>
    <scope>NUCLEOTIDE SEQUENCE</scope>
</reference>
<dbReference type="GO" id="GO:0031966">
    <property type="term" value="C:mitochondrial membrane"/>
    <property type="evidence" value="ECO:0007669"/>
    <property type="project" value="UniProtKB-SubCell"/>
</dbReference>
<proteinExistence type="inferred from homology"/>
<dbReference type="AlphaFoldDB" id="A0A096XAB6"/>
<keyword evidence="5 9" id="KW-0812">Transmembrane</keyword>